<dbReference type="EMBL" id="JAQGLA010000035">
    <property type="protein sequence ID" value="MDA3627911.1"/>
    <property type="molecule type" value="Genomic_DNA"/>
</dbReference>
<keyword evidence="1" id="KW-0812">Transmembrane</keyword>
<evidence type="ECO:0000256" key="1">
    <source>
        <dbReference type="SAM" id="Phobius"/>
    </source>
</evidence>
<dbReference type="RefSeq" id="WP_270950612.1">
    <property type="nucleotide sequence ID" value="NZ_JAQGLA010000035.1"/>
</dbReference>
<feature type="transmembrane region" description="Helical" evidence="1">
    <location>
        <begin position="32"/>
        <end position="49"/>
    </location>
</feature>
<dbReference type="Proteomes" id="UP001210380">
    <property type="component" value="Unassembled WGS sequence"/>
</dbReference>
<gene>
    <name evidence="2" type="ORF">OU415_20930</name>
</gene>
<comment type="caution">
    <text evidence="2">The sequence shown here is derived from an EMBL/GenBank/DDBJ whole genome shotgun (WGS) entry which is preliminary data.</text>
</comment>
<accession>A0ABT4V1R9</accession>
<reference evidence="2 3" key="1">
    <citation type="submission" date="2022-11" db="EMBL/GenBank/DDBJ databases">
        <title>Draft genome sequence of Saccharopolyspora sp. WRP15-2 isolated from rhizosphere soils of wild rice in Thailand.</title>
        <authorList>
            <person name="Duangmal K."/>
            <person name="Kammanee S."/>
            <person name="Muangham S."/>
        </authorList>
    </citation>
    <scope>NUCLEOTIDE SEQUENCE [LARGE SCALE GENOMIC DNA]</scope>
    <source>
        <strain evidence="2 3">WRP15-2</strain>
    </source>
</reference>
<feature type="transmembrane region" description="Helical" evidence="1">
    <location>
        <begin position="100"/>
        <end position="123"/>
    </location>
</feature>
<sequence>MRYLLLGWAAVIGPLIVSGLIGGPTGLLPHLIYHLVYSALSLIGIWAAVRMSSRGRRVSLAAAVGVIIAGQLGQELVVLTHGGVHAGPEVLTQPFHVASAMVSLLGIVAAVVVLIAVTVATVVPGRRTVHDGRIADPDTPGN</sequence>
<protein>
    <submittedName>
        <fullName evidence="2">Uncharacterized protein</fullName>
    </submittedName>
</protein>
<name>A0ABT4V1R9_9PSEU</name>
<keyword evidence="3" id="KW-1185">Reference proteome</keyword>
<keyword evidence="1" id="KW-0472">Membrane</keyword>
<evidence type="ECO:0000313" key="2">
    <source>
        <dbReference type="EMBL" id="MDA3627911.1"/>
    </source>
</evidence>
<evidence type="ECO:0000313" key="3">
    <source>
        <dbReference type="Proteomes" id="UP001210380"/>
    </source>
</evidence>
<proteinExistence type="predicted"/>
<feature type="transmembrane region" description="Helical" evidence="1">
    <location>
        <begin position="61"/>
        <end position="80"/>
    </location>
</feature>
<organism evidence="2 3">
    <name type="scientific">Saccharopolyspora oryzae</name>
    <dbReference type="NCBI Taxonomy" id="2997343"/>
    <lineage>
        <taxon>Bacteria</taxon>
        <taxon>Bacillati</taxon>
        <taxon>Actinomycetota</taxon>
        <taxon>Actinomycetes</taxon>
        <taxon>Pseudonocardiales</taxon>
        <taxon>Pseudonocardiaceae</taxon>
        <taxon>Saccharopolyspora</taxon>
    </lineage>
</organism>
<keyword evidence="1" id="KW-1133">Transmembrane helix</keyword>